<reference evidence="2" key="1">
    <citation type="journal article" date="2014" name="Stand. Genomic Sci.">
        <title>Genome sequence of the exopolysaccharide-producing Salipiger mucosus type strain (DSM 16094(T)), a moderately halophilic member of the Roseobacter clade.</title>
        <authorList>
            <person name="Riedel T."/>
            <person name="Spring S."/>
            <person name="Fiebig A."/>
            <person name="Petersen J."/>
            <person name="Kyrpides N.C."/>
            <person name="Goker M."/>
            <person name="Klenk H.P."/>
        </authorList>
    </citation>
    <scope>NUCLEOTIDE SEQUENCE [LARGE SCALE GENOMIC DNA]</scope>
    <source>
        <strain evidence="2">DSM 16094</strain>
    </source>
</reference>
<evidence type="ECO:0000313" key="1">
    <source>
        <dbReference type="EMBL" id="EPX76740.1"/>
    </source>
</evidence>
<proteinExistence type="predicted"/>
<dbReference type="EMBL" id="APVH01000043">
    <property type="protein sequence ID" value="EPX76740.1"/>
    <property type="molecule type" value="Genomic_DNA"/>
</dbReference>
<dbReference type="STRING" id="1123237.Salmuc_04625"/>
<sequence>MRAAGLDFFALSPRWAKDCSTSKTKHDVAFWLNPREQNIHNYGIFTVEDLEAWTKGKGRVMAKAKEAA</sequence>
<name>S9RF51_9RHOB</name>
<evidence type="ECO:0000313" key="2">
    <source>
        <dbReference type="Proteomes" id="UP000015347"/>
    </source>
</evidence>
<dbReference type="HOGENOM" id="CLU_2791553_0_0_5"/>
<accession>S9RF51</accession>
<gene>
    <name evidence="1" type="ORF">Salmuc_04625</name>
</gene>
<protein>
    <submittedName>
        <fullName evidence="1">Uncharacterized protein</fullName>
    </submittedName>
</protein>
<dbReference type="Proteomes" id="UP000015347">
    <property type="component" value="Unassembled WGS sequence"/>
</dbReference>
<dbReference type="AlphaFoldDB" id="S9RF51"/>
<organism evidence="1 2">
    <name type="scientific">Salipiger mucosus DSM 16094</name>
    <dbReference type="NCBI Taxonomy" id="1123237"/>
    <lineage>
        <taxon>Bacteria</taxon>
        <taxon>Pseudomonadati</taxon>
        <taxon>Pseudomonadota</taxon>
        <taxon>Alphaproteobacteria</taxon>
        <taxon>Rhodobacterales</taxon>
        <taxon>Roseobacteraceae</taxon>
        <taxon>Salipiger</taxon>
    </lineage>
</organism>
<comment type="caution">
    <text evidence="1">The sequence shown here is derived from an EMBL/GenBank/DDBJ whole genome shotgun (WGS) entry which is preliminary data.</text>
</comment>
<keyword evidence="2" id="KW-1185">Reference proteome</keyword>